<dbReference type="AlphaFoldDB" id="C1BCA2"/>
<accession>C1BCA2</accession>
<organism evidence="6 7">
    <name type="scientific">Rhodococcus opacus (strain B4)</name>
    <dbReference type="NCBI Taxonomy" id="632772"/>
    <lineage>
        <taxon>Bacteria</taxon>
        <taxon>Bacillati</taxon>
        <taxon>Actinomycetota</taxon>
        <taxon>Actinomycetes</taxon>
        <taxon>Mycobacteriales</taxon>
        <taxon>Nocardiaceae</taxon>
        <taxon>Rhodococcus</taxon>
    </lineage>
</organism>
<reference evidence="6 7" key="1">
    <citation type="submission" date="2009-03" db="EMBL/GenBank/DDBJ databases">
        <title>Comparison of the complete genome sequences of Rhodococcus erythropolis PR4 and Rhodococcus opacus B4.</title>
        <authorList>
            <person name="Takarada H."/>
            <person name="Sekine M."/>
            <person name="Hosoyama A."/>
            <person name="Yamada R."/>
            <person name="Fujisawa T."/>
            <person name="Omata S."/>
            <person name="Shimizu A."/>
            <person name="Tsukatani N."/>
            <person name="Tanikawa S."/>
            <person name="Fujita N."/>
            <person name="Harayama S."/>
        </authorList>
    </citation>
    <scope>NUCLEOTIDE SEQUENCE [LARGE SCALE GENOMIC DNA]</scope>
    <source>
        <strain evidence="6 7">B4</strain>
        <plasmid evidence="6 7">pROB01</plasmid>
    </source>
</reference>
<proteinExistence type="inferred from homology"/>
<name>C1BCA2_RHOOB</name>
<keyword evidence="3 4" id="KW-0732">Signal</keyword>
<geneLocation type="plasmid" evidence="6 7">
    <name>pROB01</name>
</geneLocation>
<feature type="signal peptide" evidence="4">
    <location>
        <begin position="1"/>
        <end position="23"/>
    </location>
</feature>
<dbReference type="Gene3D" id="3.40.190.10">
    <property type="entry name" value="Periplasmic binding protein-like II"/>
    <property type="match status" value="2"/>
</dbReference>
<dbReference type="KEGG" id="rop:ROP_pROB01-04580"/>
<evidence type="ECO:0000256" key="3">
    <source>
        <dbReference type="ARBA" id="ARBA00022729"/>
    </source>
</evidence>
<sequence length="322" mass="33515">MTILHFQRTRVAAVAVAAGLTLAACGGNDSTGGGEGESISGPVVIDGSSTVEPLSSAAAELFMGEHPDANVTVGTSGTGGGFEKFCAGETDISDASRPIKDSEIAVCQSNNIQYSPLVVANDALSVVVNNDNTWTDCLTVAQLNKIWAPGSTVNNWNQVDPSFPDEPLQLFGAGSDSGTFDYFTQAVNGTEGESRTDYNPTEDDNITVQGVSATKGALGYFGYSYLEANADKVKGVKIDSGGGCIAPSTQTAQDGTYKPLSRELFIYVSDAALKKPQVVAFADFYLGSNQEIVEAAKFIPLTPAQLQVAQAELDALNAKAGN</sequence>
<dbReference type="Pfam" id="PF12849">
    <property type="entry name" value="PBP_like_2"/>
    <property type="match status" value="1"/>
</dbReference>
<evidence type="ECO:0000256" key="2">
    <source>
        <dbReference type="ARBA" id="ARBA00022448"/>
    </source>
</evidence>
<dbReference type="PANTHER" id="PTHR30570">
    <property type="entry name" value="PERIPLASMIC PHOSPHATE BINDING COMPONENT OF PHOSPHATE ABC TRANSPORTER"/>
    <property type="match status" value="1"/>
</dbReference>
<dbReference type="PATRIC" id="fig|632772.20.peg.8210"/>
<dbReference type="NCBIfam" id="TIGR02136">
    <property type="entry name" value="ptsS_2"/>
    <property type="match status" value="1"/>
</dbReference>
<evidence type="ECO:0000256" key="1">
    <source>
        <dbReference type="ARBA" id="ARBA00008725"/>
    </source>
</evidence>
<dbReference type="InterPro" id="IPR011862">
    <property type="entry name" value="Phos-bd"/>
</dbReference>
<evidence type="ECO:0000313" key="6">
    <source>
        <dbReference type="EMBL" id="BAH55957.1"/>
    </source>
</evidence>
<dbReference type="Proteomes" id="UP000002212">
    <property type="component" value="Plasmid pROB01"/>
</dbReference>
<dbReference type="GO" id="GO:0006817">
    <property type="term" value="P:phosphate ion transport"/>
    <property type="evidence" value="ECO:0007669"/>
    <property type="project" value="UniProtKB-UniRule"/>
</dbReference>
<dbReference type="OrthoDB" id="9790048at2"/>
<keyword evidence="4" id="KW-0592">Phosphate transport</keyword>
<dbReference type="GO" id="GO:0042301">
    <property type="term" value="F:phosphate ion binding"/>
    <property type="evidence" value="ECO:0007669"/>
    <property type="project" value="UniProtKB-UniRule"/>
</dbReference>
<feature type="domain" description="PBP" evidence="5">
    <location>
        <begin position="37"/>
        <end position="287"/>
    </location>
</feature>
<dbReference type="PANTHER" id="PTHR30570:SF1">
    <property type="entry name" value="PHOSPHATE-BINDING PROTEIN PSTS"/>
    <property type="match status" value="1"/>
</dbReference>
<keyword evidence="2 4" id="KW-0813">Transport</keyword>
<dbReference type="InterPro" id="IPR024370">
    <property type="entry name" value="PBP_domain"/>
</dbReference>
<dbReference type="InterPro" id="IPR050811">
    <property type="entry name" value="Phosphate_ABC_transporter"/>
</dbReference>
<dbReference type="CDD" id="cd13654">
    <property type="entry name" value="PBP2_phosphate_like_2"/>
    <property type="match status" value="1"/>
</dbReference>
<feature type="chain" id="PRO_5039750890" description="Phosphate-binding protein" evidence="4">
    <location>
        <begin position="24"/>
        <end position="322"/>
    </location>
</feature>
<evidence type="ECO:0000256" key="4">
    <source>
        <dbReference type="RuleBase" id="RU367119"/>
    </source>
</evidence>
<gene>
    <name evidence="6" type="primary">pstS</name>
    <name evidence="6" type="ordered locus">ROP_pROB01-04580</name>
</gene>
<comment type="similarity">
    <text evidence="1 4">Belongs to the PstS family.</text>
</comment>
<dbReference type="HOGENOM" id="CLU_026228_1_1_11"/>
<keyword evidence="6" id="KW-0614">Plasmid</keyword>
<dbReference type="SUPFAM" id="SSF53850">
    <property type="entry name" value="Periplasmic binding protein-like II"/>
    <property type="match status" value="1"/>
</dbReference>
<protein>
    <recommendedName>
        <fullName evidence="4">Phosphate-binding protein</fullName>
    </recommendedName>
</protein>
<comment type="function">
    <text evidence="4">Involved in the system for phosphate transport across the cytoplasmic membrane.</text>
</comment>
<dbReference type="EMBL" id="AP011116">
    <property type="protein sequence ID" value="BAH55957.1"/>
    <property type="molecule type" value="Genomic_DNA"/>
</dbReference>
<evidence type="ECO:0000259" key="5">
    <source>
        <dbReference type="Pfam" id="PF12849"/>
    </source>
</evidence>
<evidence type="ECO:0000313" key="7">
    <source>
        <dbReference type="Proteomes" id="UP000002212"/>
    </source>
</evidence>
<dbReference type="RefSeq" id="WP_007297994.1">
    <property type="nucleotide sequence ID" value="NC_012520.1"/>
</dbReference>